<evidence type="ECO:0000313" key="2">
    <source>
        <dbReference type="EMBL" id="MVM29170.1"/>
    </source>
</evidence>
<dbReference type="EMBL" id="WPIN01000001">
    <property type="protein sequence ID" value="MVM29170.1"/>
    <property type="molecule type" value="Genomic_DNA"/>
</dbReference>
<sequence>MKRNSTLSAYWARVLQTFTFSVIVIVVTGKAVNAQHPFYAFVYGDATPTYADATSSHVPQDPDLHALDATFVDVDKDGDLDVVIAVEMGANRLYLNDGKGKLTWKKAAFGTVRHDSEHVLSADFNKDGYADVVFVAEDDHAHQLFYGGPGGTFTEVTDRLPAKSEGNALAVADVNNDGLPDILVGNSGEERPGKKERASGQDFLWLNDAKRPGYFIDATTTHMPKDNDDTQDIKLADLDGDGDLDMIIANETPPSRLLLNDGQGHFSDASDRLELLVPMETRMVQIVDVNGDKKPDLLFFNLTSNNHGWDKDPQVRLLINDGNGRFNDQTKSHLPENRFSSWGGTIVDFNRDGRPDILVGAIQVPGFVPLQVRAWQNEGNGQFKDVTTEVVPSLTVGRHWGMALGDLNGDGIDDVFIGAWGTQARLLLSRVKTTPDSTKAKGE</sequence>
<reference evidence="2 3" key="1">
    <citation type="submission" date="2019-12" db="EMBL/GenBank/DDBJ databases">
        <title>Spirosoma sp. HMF4905 genome sequencing and assembly.</title>
        <authorList>
            <person name="Kang H."/>
            <person name="Cha I."/>
            <person name="Kim H."/>
            <person name="Joh K."/>
        </authorList>
    </citation>
    <scope>NUCLEOTIDE SEQUENCE [LARGE SCALE GENOMIC DNA]</scope>
    <source>
        <strain evidence="2 3">HMF4905</strain>
    </source>
</reference>
<dbReference type="InterPro" id="IPR028994">
    <property type="entry name" value="Integrin_alpha_N"/>
</dbReference>
<proteinExistence type="predicted"/>
<dbReference type="Pfam" id="PF13517">
    <property type="entry name" value="FG-GAP_3"/>
    <property type="match status" value="3"/>
</dbReference>
<gene>
    <name evidence="2" type="ORF">GO755_03935</name>
</gene>
<dbReference type="InterPro" id="IPR013517">
    <property type="entry name" value="FG-GAP"/>
</dbReference>
<dbReference type="PANTHER" id="PTHR45460:SF2">
    <property type="entry name" value="ALPHA 1,3 GLUCANASE, GH71 FAMILY (EUROFUNG)"/>
    <property type="match status" value="1"/>
</dbReference>
<dbReference type="Gene3D" id="2.130.10.130">
    <property type="entry name" value="Integrin alpha, N-terminal"/>
    <property type="match status" value="3"/>
</dbReference>
<dbReference type="Pfam" id="PF01839">
    <property type="entry name" value="FG-GAP"/>
    <property type="match status" value="1"/>
</dbReference>
<accession>A0A7K1S618</accession>
<keyword evidence="1" id="KW-0732">Signal</keyword>
<evidence type="ECO:0000313" key="3">
    <source>
        <dbReference type="Proteomes" id="UP000436006"/>
    </source>
</evidence>
<dbReference type="PANTHER" id="PTHR45460">
    <property type="entry name" value="SIMILAR TO CYSTEINE PROTEINASE"/>
    <property type="match status" value="1"/>
</dbReference>
<comment type="caution">
    <text evidence="2">The sequence shown here is derived from an EMBL/GenBank/DDBJ whole genome shotgun (WGS) entry which is preliminary data.</text>
</comment>
<dbReference type="AlphaFoldDB" id="A0A7K1S618"/>
<dbReference type="Proteomes" id="UP000436006">
    <property type="component" value="Unassembled WGS sequence"/>
</dbReference>
<dbReference type="RefSeq" id="WP_157583242.1">
    <property type="nucleotide sequence ID" value="NZ_WPIN01000001.1"/>
</dbReference>
<protein>
    <submittedName>
        <fullName evidence="2">VCBS repeat-containing protein</fullName>
    </submittedName>
</protein>
<name>A0A7K1S618_9BACT</name>
<organism evidence="2 3">
    <name type="scientific">Spirosoma arboris</name>
    <dbReference type="NCBI Taxonomy" id="2682092"/>
    <lineage>
        <taxon>Bacteria</taxon>
        <taxon>Pseudomonadati</taxon>
        <taxon>Bacteroidota</taxon>
        <taxon>Cytophagia</taxon>
        <taxon>Cytophagales</taxon>
        <taxon>Cytophagaceae</taxon>
        <taxon>Spirosoma</taxon>
    </lineage>
</organism>
<keyword evidence="3" id="KW-1185">Reference proteome</keyword>
<evidence type="ECO:0000256" key="1">
    <source>
        <dbReference type="ARBA" id="ARBA00022729"/>
    </source>
</evidence>
<dbReference type="SUPFAM" id="SSF69318">
    <property type="entry name" value="Integrin alpha N-terminal domain"/>
    <property type="match status" value="2"/>
</dbReference>